<sequence>MAATIVETLGAFVAERSGSDIPERVRHGGRRALLNGFGLALNAAADPAIETAVAALSAFGPSAQAGLIGRPERLDPPAAAFVNAIGMNLLDFDDTHLPTIIHPTAPVAPAVLALAEARGLSGAEVLDAFVLGAEICCRVGDAVSPGHYARGWHITSTCGVFGAAAASARLLGLDAERTAQALGVASSLSSGTIENLTTAGKNASVGNAARSGILAALLAQSGYVASPTAIEGKLGWARASGDEPDVARALAGLGEDWAFELNALKPYPAGIVFHSTIDAALALRETHGIRAEEIDHAIVRGDALLLARGSRPVATHRDARVSLHHAVATVFLYGGAGIADFEMPRVMAPEAVALRARVRGELDASLPPGASSVEIVLSDGRRLVETVVHPRGSIERPMSDRDVEDKLRTIAEGRVSAETLDRIVDLVWHLDEQPEIATLMRLAAGG</sequence>
<dbReference type="SUPFAM" id="SSF103378">
    <property type="entry name" value="2-methylcitrate dehydratase PrpD"/>
    <property type="match status" value="1"/>
</dbReference>
<accession>A0A4R7C001</accession>
<evidence type="ECO:0000313" key="5">
    <source>
        <dbReference type="Proteomes" id="UP000295122"/>
    </source>
</evidence>
<comment type="similarity">
    <text evidence="1">Belongs to the PrpD family.</text>
</comment>
<proteinExistence type="inferred from homology"/>
<dbReference type="Pfam" id="PF19305">
    <property type="entry name" value="MmgE_PrpD_C"/>
    <property type="match status" value="1"/>
</dbReference>
<evidence type="ECO:0000256" key="1">
    <source>
        <dbReference type="ARBA" id="ARBA00006174"/>
    </source>
</evidence>
<dbReference type="InterPro" id="IPR042183">
    <property type="entry name" value="MmgE/PrpD_sf_1"/>
</dbReference>
<name>A0A4R7C001_9HYPH</name>
<gene>
    <name evidence="4" type="ORF">EV668_2632</name>
</gene>
<organism evidence="4 5">
    <name type="scientific">Enterovirga rhinocerotis</name>
    <dbReference type="NCBI Taxonomy" id="1339210"/>
    <lineage>
        <taxon>Bacteria</taxon>
        <taxon>Pseudomonadati</taxon>
        <taxon>Pseudomonadota</taxon>
        <taxon>Alphaproteobacteria</taxon>
        <taxon>Hyphomicrobiales</taxon>
        <taxon>Methylobacteriaceae</taxon>
        <taxon>Enterovirga</taxon>
    </lineage>
</organism>
<dbReference type="OrthoDB" id="9795089at2"/>
<keyword evidence="5" id="KW-1185">Reference proteome</keyword>
<dbReference type="InterPro" id="IPR042188">
    <property type="entry name" value="MmgE/PrpD_sf_2"/>
</dbReference>
<dbReference type="Gene3D" id="1.10.4100.10">
    <property type="entry name" value="2-methylcitrate dehydratase PrpD"/>
    <property type="match status" value="1"/>
</dbReference>
<dbReference type="Gene3D" id="3.30.1330.120">
    <property type="entry name" value="2-methylcitrate dehydratase PrpD"/>
    <property type="match status" value="1"/>
</dbReference>
<dbReference type="EMBL" id="SNZR01000013">
    <property type="protein sequence ID" value="TDR89797.1"/>
    <property type="molecule type" value="Genomic_DNA"/>
</dbReference>
<dbReference type="GO" id="GO:0016829">
    <property type="term" value="F:lyase activity"/>
    <property type="evidence" value="ECO:0007669"/>
    <property type="project" value="InterPro"/>
</dbReference>
<dbReference type="InterPro" id="IPR045337">
    <property type="entry name" value="MmgE_PrpD_C"/>
</dbReference>
<evidence type="ECO:0000259" key="2">
    <source>
        <dbReference type="Pfam" id="PF03972"/>
    </source>
</evidence>
<evidence type="ECO:0000259" key="3">
    <source>
        <dbReference type="Pfam" id="PF19305"/>
    </source>
</evidence>
<evidence type="ECO:0000313" key="4">
    <source>
        <dbReference type="EMBL" id="TDR89797.1"/>
    </source>
</evidence>
<protein>
    <submittedName>
        <fullName evidence="4">2-methylcitrate dehydratase PrpD</fullName>
    </submittedName>
</protein>
<dbReference type="InterPro" id="IPR045336">
    <property type="entry name" value="MmgE_PrpD_N"/>
</dbReference>
<dbReference type="Pfam" id="PF03972">
    <property type="entry name" value="MmgE_PrpD_N"/>
    <property type="match status" value="1"/>
</dbReference>
<reference evidence="4 5" key="1">
    <citation type="submission" date="2019-03" db="EMBL/GenBank/DDBJ databases">
        <title>Genomic Encyclopedia of Type Strains, Phase IV (KMG-IV): sequencing the most valuable type-strain genomes for metagenomic binning, comparative biology and taxonomic classification.</title>
        <authorList>
            <person name="Goeker M."/>
        </authorList>
    </citation>
    <scope>NUCLEOTIDE SEQUENCE [LARGE SCALE GENOMIC DNA]</scope>
    <source>
        <strain evidence="4 5">DSM 25903</strain>
    </source>
</reference>
<comment type="caution">
    <text evidence="4">The sequence shown here is derived from an EMBL/GenBank/DDBJ whole genome shotgun (WGS) entry which is preliminary data.</text>
</comment>
<feature type="domain" description="MmgE/PrpD C-terminal" evidence="3">
    <location>
        <begin position="267"/>
        <end position="429"/>
    </location>
</feature>
<dbReference type="PANTHER" id="PTHR16943:SF8">
    <property type="entry name" value="2-METHYLCITRATE DEHYDRATASE"/>
    <property type="match status" value="1"/>
</dbReference>
<dbReference type="RefSeq" id="WP_133770692.1">
    <property type="nucleotide sequence ID" value="NZ_SNZR01000013.1"/>
</dbReference>
<feature type="domain" description="MmgE/PrpD N-terminal" evidence="2">
    <location>
        <begin position="8"/>
        <end position="246"/>
    </location>
</feature>
<dbReference type="PANTHER" id="PTHR16943">
    <property type="entry name" value="2-METHYLCITRATE DEHYDRATASE-RELATED"/>
    <property type="match status" value="1"/>
</dbReference>
<dbReference type="InterPro" id="IPR005656">
    <property type="entry name" value="MmgE_PrpD"/>
</dbReference>
<dbReference type="AlphaFoldDB" id="A0A4R7C001"/>
<dbReference type="InterPro" id="IPR036148">
    <property type="entry name" value="MmgE/PrpD_sf"/>
</dbReference>
<dbReference type="Proteomes" id="UP000295122">
    <property type="component" value="Unassembled WGS sequence"/>
</dbReference>